<dbReference type="EMBL" id="JAUSUZ010000001">
    <property type="protein sequence ID" value="MDQ0370593.1"/>
    <property type="molecule type" value="Genomic_DNA"/>
</dbReference>
<name>A0AAE4B3U8_9ACTN</name>
<reference evidence="1 2" key="1">
    <citation type="submission" date="2023-07" db="EMBL/GenBank/DDBJ databases">
        <title>Sequencing the genomes of 1000 actinobacteria strains.</title>
        <authorList>
            <person name="Klenk H.-P."/>
        </authorList>
    </citation>
    <scope>NUCLEOTIDE SEQUENCE [LARGE SCALE GENOMIC DNA]</scope>
    <source>
        <strain evidence="1 2">DSM 44709</strain>
    </source>
</reference>
<keyword evidence="2" id="KW-1185">Reference proteome</keyword>
<sequence>MARMPGADDIPLVVVEVGMILSLSRVFRITLTEAGAKSILGGFVGTDVGRGVFQFLGGWIPGAGNALNAFTAAGVVEAIGCAVAADFSHRPEPPSLG</sequence>
<organism evidence="1 2">
    <name type="scientific">Catenuloplanes indicus</name>
    <dbReference type="NCBI Taxonomy" id="137267"/>
    <lineage>
        <taxon>Bacteria</taxon>
        <taxon>Bacillati</taxon>
        <taxon>Actinomycetota</taxon>
        <taxon>Actinomycetes</taxon>
        <taxon>Micromonosporales</taxon>
        <taxon>Micromonosporaceae</taxon>
        <taxon>Catenuloplanes</taxon>
    </lineage>
</organism>
<dbReference type="AlphaFoldDB" id="A0AAE4B3U8"/>
<evidence type="ECO:0000313" key="2">
    <source>
        <dbReference type="Proteomes" id="UP001240236"/>
    </source>
</evidence>
<evidence type="ECO:0000313" key="1">
    <source>
        <dbReference type="EMBL" id="MDQ0370593.1"/>
    </source>
</evidence>
<accession>A0AAE4B3U8</accession>
<dbReference type="Proteomes" id="UP001240236">
    <property type="component" value="Unassembled WGS sequence"/>
</dbReference>
<gene>
    <name evidence="1" type="ORF">J2S42_007262</name>
</gene>
<proteinExistence type="predicted"/>
<dbReference type="RefSeq" id="WP_307246677.1">
    <property type="nucleotide sequence ID" value="NZ_JAUSUZ010000001.1"/>
</dbReference>
<comment type="caution">
    <text evidence="1">The sequence shown here is derived from an EMBL/GenBank/DDBJ whole genome shotgun (WGS) entry which is preliminary data.</text>
</comment>
<protein>
    <submittedName>
        <fullName evidence="1">Uncharacterized protein (DUF697 family)</fullName>
    </submittedName>
</protein>